<organism evidence="2 3">
    <name type="scientific">Caballeronia udeis</name>
    <dbReference type="NCBI Taxonomy" id="1232866"/>
    <lineage>
        <taxon>Bacteria</taxon>
        <taxon>Pseudomonadati</taxon>
        <taxon>Pseudomonadota</taxon>
        <taxon>Betaproteobacteria</taxon>
        <taxon>Burkholderiales</taxon>
        <taxon>Burkholderiaceae</taxon>
        <taxon>Caballeronia</taxon>
    </lineage>
</organism>
<dbReference type="InterPro" id="IPR038461">
    <property type="entry name" value="Schlafen_AlbA_2_dom_sf"/>
</dbReference>
<reference evidence="2 3" key="2">
    <citation type="submission" date="2024-11" db="EMBL/GenBank/DDBJ databases">
        <title>Using genomics to understand microbial adaptation to soil warming.</title>
        <authorList>
            <person name="Deangelis K.M. PhD."/>
        </authorList>
    </citation>
    <scope>NUCLEOTIDE SEQUENCE [LARGE SCALE GENOMIC DNA]</scope>
    <source>
        <strain evidence="2 3">GAS97</strain>
    </source>
</reference>
<feature type="domain" description="Schlafen AlbA-2" evidence="1">
    <location>
        <begin position="45"/>
        <end position="171"/>
    </location>
</feature>
<dbReference type="PANTHER" id="PTHR30595:SF6">
    <property type="entry name" value="SCHLAFEN ALBA-2 DOMAIN-CONTAINING PROTEIN"/>
    <property type="match status" value="1"/>
</dbReference>
<dbReference type="RefSeq" id="WP_404611349.1">
    <property type="nucleotide sequence ID" value="NZ_JBIYDN010000026.1"/>
</dbReference>
<gene>
    <name evidence="2" type="ORF">ABH943_006491</name>
</gene>
<dbReference type="Pfam" id="PF04326">
    <property type="entry name" value="SLFN_AlbA_2"/>
    <property type="match status" value="1"/>
</dbReference>
<dbReference type="Gene3D" id="3.30.950.30">
    <property type="entry name" value="Schlafen, AAA domain"/>
    <property type="match status" value="1"/>
</dbReference>
<dbReference type="InterPro" id="IPR007421">
    <property type="entry name" value="Schlafen_AlbA_2_dom"/>
</dbReference>
<evidence type="ECO:0000259" key="1">
    <source>
        <dbReference type="Pfam" id="PF04326"/>
    </source>
</evidence>
<dbReference type="PANTHER" id="PTHR30595">
    <property type="entry name" value="GLPR-RELATED TRANSCRIPTIONAL REPRESSOR"/>
    <property type="match status" value="1"/>
</dbReference>
<protein>
    <recommendedName>
        <fullName evidence="1">Schlafen AlbA-2 domain-containing protein</fullName>
    </recommendedName>
</protein>
<evidence type="ECO:0000313" key="2">
    <source>
        <dbReference type="EMBL" id="MFK4446459.1"/>
    </source>
</evidence>
<name>A0ABW8MSX4_9BURK</name>
<comment type="caution">
    <text evidence="2">The sequence shown here is derived from an EMBL/GenBank/DDBJ whole genome shotgun (WGS) entry which is preliminary data.</text>
</comment>
<reference evidence="2 3" key="1">
    <citation type="submission" date="2024-10" db="EMBL/GenBank/DDBJ databases">
        <authorList>
            <person name="Deangelis K."/>
            <person name="Huntemann M."/>
            <person name="Clum A."/>
            <person name="Wang J."/>
            <person name="Palaniappan K."/>
            <person name="Ritter S."/>
            <person name="Chen I.-M."/>
            <person name="Stamatis D."/>
            <person name="Reddy T."/>
            <person name="O'Malley R."/>
            <person name="Daum C."/>
            <person name="Ng V."/>
            <person name="Ivanova N."/>
            <person name="Kyrpides N."/>
            <person name="Woyke T."/>
        </authorList>
    </citation>
    <scope>NUCLEOTIDE SEQUENCE [LARGE SCALE GENOMIC DNA]</scope>
    <source>
        <strain evidence="2 3">GAS97</strain>
    </source>
</reference>
<dbReference type="Proteomes" id="UP001620514">
    <property type="component" value="Unassembled WGS sequence"/>
</dbReference>
<keyword evidence="3" id="KW-1185">Reference proteome</keyword>
<dbReference type="EMBL" id="JBIYDN010000026">
    <property type="protein sequence ID" value="MFK4446459.1"/>
    <property type="molecule type" value="Genomic_DNA"/>
</dbReference>
<proteinExistence type="predicted"/>
<evidence type="ECO:0000313" key="3">
    <source>
        <dbReference type="Proteomes" id="UP001620514"/>
    </source>
</evidence>
<accession>A0ABW8MSX4</accession>
<sequence>MNRLERLGARQLQEDFWGVYVIPHARLDAATEQDIENLIDHGVRESRTLDYKRDWPTDRDSRIAVAQDVCAFANTVGGDLVFGIDDKKTGIATKVSPIHVENIDKELLALTSFLRDSLEPRVTGGLIAHAVPIALGGYVIILRVAASPSAPHRVTKDNHFYARTSVGKEPMDIQGIRHAFAAGATLGQDIRTFCTEALARINGLQSPMQDMDGPVFVCHLIPISAFSRYETHGIDSLIAAGQMLRSSRDGPIDIRMKAPRANLEGVVCLPARLQNAMGYAQLYRNGVVELTFGDMLVHSPLDDEDDGLSLFPEIYEIPLVRHGLPAIFQTLAALDIAPPAYVILNWLYTHATRIAVEISPHHVEFLELPSKLAQITAPPLYIESYDVDPLTVLRPAFDVLWNAVGIAHTKTKFEGE</sequence>